<dbReference type="AlphaFoldDB" id="A0AAE3K2Z2"/>
<feature type="transmembrane region" description="Helical" evidence="7">
    <location>
        <begin position="299"/>
        <end position="318"/>
    </location>
</feature>
<reference evidence="9" key="1">
    <citation type="submission" date="2022-05" db="EMBL/GenBank/DDBJ databases">
        <title>Metagenome Sequencing of an Archaeal-Dominated Microbial Community from a Hot Spring at the Los Azufres Geothermal Field, Mexico.</title>
        <authorList>
            <person name="Marin-Paredes R."/>
            <person name="Martinez-Romero E."/>
            <person name="Servin-Garciduenas L.E."/>
        </authorList>
    </citation>
    <scope>NUCLEOTIDE SEQUENCE</scope>
    <source>
        <strain evidence="9">AZ1-454</strain>
    </source>
</reference>
<feature type="transmembrane region" description="Helical" evidence="7">
    <location>
        <begin position="424"/>
        <end position="446"/>
    </location>
</feature>
<evidence type="ECO:0000256" key="5">
    <source>
        <dbReference type="ARBA" id="ARBA00022989"/>
    </source>
</evidence>
<keyword evidence="5 7" id="KW-1133">Transmembrane helix</keyword>
<keyword evidence="4 7" id="KW-0812">Transmembrane</keyword>
<comment type="similarity">
    <text evidence="2">Belongs to the resistance-nodulation-cell division (RND) (TC 2.A.6) family. MmpL subfamily.</text>
</comment>
<dbReference type="Pfam" id="PF03176">
    <property type="entry name" value="MMPL"/>
    <property type="match status" value="1"/>
</dbReference>
<evidence type="ECO:0000259" key="8">
    <source>
        <dbReference type="Pfam" id="PF03176"/>
    </source>
</evidence>
<feature type="domain" description="Membrane transport protein MMPL" evidence="8">
    <location>
        <begin position="169"/>
        <end position="423"/>
    </location>
</feature>
<keyword evidence="3" id="KW-1003">Cell membrane</keyword>
<proteinExistence type="inferred from homology"/>
<dbReference type="SUPFAM" id="SSF82866">
    <property type="entry name" value="Multidrug efflux transporter AcrB transmembrane domain"/>
    <property type="match status" value="1"/>
</dbReference>
<feature type="transmembrane region" description="Helical" evidence="7">
    <location>
        <begin position="239"/>
        <end position="257"/>
    </location>
</feature>
<dbReference type="PANTHER" id="PTHR33406:SF6">
    <property type="entry name" value="MEMBRANE PROTEIN YDGH-RELATED"/>
    <property type="match status" value="1"/>
</dbReference>
<gene>
    <name evidence="9" type="ORF">TQ35_009975</name>
</gene>
<name>A0AAE3K2Z2_9CREN</name>
<feature type="non-terminal residue" evidence="9">
    <location>
        <position position="483"/>
    </location>
</feature>
<evidence type="ECO:0000256" key="7">
    <source>
        <dbReference type="SAM" id="Phobius"/>
    </source>
</evidence>
<dbReference type="PANTHER" id="PTHR33406">
    <property type="entry name" value="MEMBRANE PROTEIN MJ1562-RELATED"/>
    <property type="match status" value="1"/>
</dbReference>
<feature type="transmembrane region" description="Helical" evidence="7">
    <location>
        <begin position="366"/>
        <end position="389"/>
    </location>
</feature>
<dbReference type="InterPro" id="IPR004869">
    <property type="entry name" value="MMPL_dom"/>
</dbReference>
<organism evidence="9">
    <name type="scientific">Candidatus Aramenus sulfurataquae</name>
    <dbReference type="NCBI Taxonomy" id="1326980"/>
    <lineage>
        <taxon>Archaea</taxon>
        <taxon>Thermoproteota</taxon>
        <taxon>Thermoprotei</taxon>
        <taxon>Sulfolobales</taxon>
        <taxon>Sulfolobaceae</taxon>
        <taxon>Candidatus Aramenus</taxon>
    </lineage>
</organism>
<protein>
    <submittedName>
        <fullName evidence="9">MMPL family transporter</fullName>
    </submittedName>
</protein>
<sequence>MDKRLLVVLWAVAILVALFLASSSSKYLNYNENVTIPSGYPSQKAQLLLDQYFHGANANNTIDVVLVNASPEETYQVVKLIQNASGVTQVDSIVTAYLQYDEEIGKTINFTGYQVMQEERTNNVTLIREQIARLLHVPFSYTALFNVSPERLLQENETAFFSITPPSSLTSLYVAKNVSVIFVYTKYGPNFQFPNGTYPSGKVAEELQNILSNVQVTHYLTGSAPLVQELSSSESQREAITFVLVFVALLVITGAYFRSPVAPLITLTLVGLSAVFGMAVVTLVGLFYQKVDFQVIEPLISVLLGIGTDYSVFLLSRFREELGKGASKEEAAKTSLKYSGKAILISGVAVTFVFLSLSFIPFMQSWGLTIGFSVPITVALAYTLLPLVYGRLGEKMFWPSRPKSGESRTLRKLASASLSRPKTVLVIALIAGLASAAFVLTTPLSFDFTSGLPNIPAVVGLKVLENAFGNSFVNPVLVVFNSS</sequence>
<evidence type="ECO:0000256" key="3">
    <source>
        <dbReference type="ARBA" id="ARBA00022475"/>
    </source>
</evidence>
<evidence type="ECO:0000313" key="9">
    <source>
        <dbReference type="EMBL" id="MCL7344884.1"/>
    </source>
</evidence>
<keyword evidence="6 7" id="KW-0472">Membrane</keyword>
<comment type="subcellular location">
    <subcellularLocation>
        <location evidence="1">Cell membrane</location>
        <topology evidence="1">Multi-pass membrane protein</topology>
    </subcellularLocation>
</comment>
<evidence type="ECO:0000256" key="2">
    <source>
        <dbReference type="ARBA" id="ARBA00010157"/>
    </source>
</evidence>
<accession>A0AAE3K2Z2</accession>
<feature type="transmembrane region" description="Helical" evidence="7">
    <location>
        <begin position="338"/>
        <end position="360"/>
    </location>
</feature>
<evidence type="ECO:0000256" key="1">
    <source>
        <dbReference type="ARBA" id="ARBA00004651"/>
    </source>
</evidence>
<dbReference type="InterPro" id="IPR050545">
    <property type="entry name" value="Mycobact_MmpL"/>
</dbReference>
<dbReference type="Gene3D" id="1.20.1640.10">
    <property type="entry name" value="Multidrug efflux transporter AcrB transmembrane domain"/>
    <property type="match status" value="1"/>
</dbReference>
<comment type="caution">
    <text evidence="9">The sequence shown here is derived from an EMBL/GenBank/DDBJ whole genome shotgun (WGS) entry which is preliminary data.</text>
</comment>
<feature type="transmembrane region" description="Helical" evidence="7">
    <location>
        <begin position="264"/>
        <end position="287"/>
    </location>
</feature>
<evidence type="ECO:0000256" key="4">
    <source>
        <dbReference type="ARBA" id="ARBA00022692"/>
    </source>
</evidence>
<dbReference type="EMBL" id="JZWS02000062">
    <property type="protein sequence ID" value="MCL7344884.1"/>
    <property type="molecule type" value="Genomic_DNA"/>
</dbReference>
<dbReference type="GO" id="GO:0005886">
    <property type="term" value="C:plasma membrane"/>
    <property type="evidence" value="ECO:0007669"/>
    <property type="project" value="UniProtKB-SubCell"/>
</dbReference>
<evidence type="ECO:0000256" key="6">
    <source>
        <dbReference type="ARBA" id="ARBA00023136"/>
    </source>
</evidence>